<evidence type="ECO:0000313" key="9">
    <source>
        <dbReference type="EMBL" id="OLF19292.1"/>
    </source>
</evidence>
<dbReference type="EMBL" id="MSIE01000002">
    <property type="protein sequence ID" value="OLF19292.1"/>
    <property type="molecule type" value="Genomic_DNA"/>
</dbReference>
<dbReference type="InterPro" id="IPR009003">
    <property type="entry name" value="Peptidase_S1_PA"/>
</dbReference>
<name>A0A1Q8CY66_9PSEU</name>
<comment type="similarity">
    <text evidence="1 6">Belongs to the peptidase S1B family.</text>
</comment>
<dbReference type="InterPro" id="IPR001254">
    <property type="entry name" value="Trypsin_dom"/>
</dbReference>
<evidence type="ECO:0000256" key="1">
    <source>
        <dbReference type="ARBA" id="ARBA00008764"/>
    </source>
</evidence>
<reference evidence="9 10" key="1">
    <citation type="submission" date="2016-12" db="EMBL/GenBank/DDBJ databases">
        <title>The draft genome sequence of Actinophytocola sp. 11-183.</title>
        <authorList>
            <person name="Wang W."/>
            <person name="Yuan L."/>
        </authorList>
    </citation>
    <scope>NUCLEOTIDE SEQUENCE [LARGE SCALE GENOMIC DNA]</scope>
    <source>
        <strain evidence="9 10">11-183</strain>
    </source>
</reference>
<dbReference type="Gene3D" id="2.40.10.10">
    <property type="entry name" value="Trypsin-like serine proteases"/>
    <property type="match status" value="2"/>
</dbReference>
<dbReference type="InterPro" id="IPR050966">
    <property type="entry name" value="Glutamyl_endopeptidase"/>
</dbReference>
<feature type="region of interest" description="Disordered" evidence="7">
    <location>
        <begin position="89"/>
        <end position="124"/>
    </location>
</feature>
<dbReference type="PRINTS" id="PR00839">
    <property type="entry name" value="V8PROTEASE"/>
</dbReference>
<evidence type="ECO:0000256" key="3">
    <source>
        <dbReference type="ARBA" id="ARBA00022729"/>
    </source>
</evidence>
<dbReference type="PROSITE" id="PS50240">
    <property type="entry name" value="TRYPSIN_DOM"/>
    <property type="match status" value="1"/>
</dbReference>
<dbReference type="InterPro" id="IPR018114">
    <property type="entry name" value="TRYPSIN_HIS"/>
</dbReference>
<keyword evidence="5 6" id="KW-0720">Serine protease</keyword>
<dbReference type="InterPro" id="IPR008256">
    <property type="entry name" value="Peptidase_S1B"/>
</dbReference>
<dbReference type="EC" id="3.4.21.-" evidence="6"/>
<dbReference type="Proteomes" id="UP000185596">
    <property type="component" value="Unassembled WGS sequence"/>
</dbReference>
<dbReference type="PANTHER" id="PTHR15462">
    <property type="entry name" value="SERINE PROTEASE"/>
    <property type="match status" value="1"/>
</dbReference>
<dbReference type="SUPFAM" id="SSF50494">
    <property type="entry name" value="Trypsin-like serine proteases"/>
    <property type="match status" value="1"/>
</dbReference>
<keyword evidence="10" id="KW-1185">Reference proteome</keyword>
<keyword evidence="2 6" id="KW-0645">Protease</keyword>
<dbReference type="GO" id="GO:0006508">
    <property type="term" value="P:proteolysis"/>
    <property type="evidence" value="ECO:0007669"/>
    <property type="project" value="UniProtKB-KW"/>
</dbReference>
<evidence type="ECO:0000256" key="6">
    <source>
        <dbReference type="RuleBase" id="RU004296"/>
    </source>
</evidence>
<evidence type="ECO:0000313" key="10">
    <source>
        <dbReference type="Proteomes" id="UP000185596"/>
    </source>
</evidence>
<gene>
    <name evidence="9" type="ORF">BU204_02795</name>
</gene>
<accession>A0A1Q8CY66</accession>
<sequence>MAVGALLATTGVSTATATSAASAAPAPDPCAERPATALDQRGDWQCVGLATIADANAQPETPTLTEEQATQLDVARPVNYELGVAISPDGRLYRQTTPPPAGPVETRPSEAGGAEDEGEPRPARPVETRTIFGADDRTRRAATTSYPWRAMGSILAPNATTSNCSGALIGPRHFLTAGHCIHQGGGGSGQGWYTNRKVAPGQNGINSFPNGLKNHAWYFSVSGWFDHADPAYDYGMIVLEDRADTANLGWLGWRSTGHTGAHWTFGYPGWSYTCAASPSPSKRCDNYLYGDDNSPFLLTTNQIGTQADIQSGQSGSPIYKYNNGDRRVIGIVAYHGNWGTRVTSARSANFCNWIRVSPSAFNDHPCE</sequence>
<keyword evidence="4 6" id="KW-0378">Hydrolase</keyword>
<comment type="caution">
    <text evidence="9">The sequence shown here is derived from an EMBL/GenBank/DDBJ whole genome shotgun (WGS) entry which is preliminary data.</text>
</comment>
<organism evidence="9 10">
    <name type="scientific">Actinophytocola xanthii</name>
    <dbReference type="NCBI Taxonomy" id="1912961"/>
    <lineage>
        <taxon>Bacteria</taxon>
        <taxon>Bacillati</taxon>
        <taxon>Actinomycetota</taxon>
        <taxon>Actinomycetes</taxon>
        <taxon>Pseudonocardiales</taxon>
        <taxon>Pseudonocardiaceae</taxon>
    </lineage>
</organism>
<keyword evidence="3 6" id="KW-0732">Signal</keyword>
<dbReference type="PROSITE" id="PS00134">
    <property type="entry name" value="TRYPSIN_HIS"/>
    <property type="match status" value="1"/>
</dbReference>
<evidence type="ECO:0000256" key="2">
    <source>
        <dbReference type="ARBA" id="ARBA00022670"/>
    </source>
</evidence>
<evidence type="ECO:0000256" key="4">
    <source>
        <dbReference type="ARBA" id="ARBA00022801"/>
    </source>
</evidence>
<evidence type="ECO:0000256" key="7">
    <source>
        <dbReference type="SAM" id="MobiDB-lite"/>
    </source>
</evidence>
<evidence type="ECO:0000259" key="8">
    <source>
        <dbReference type="PROSITE" id="PS50240"/>
    </source>
</evidence>
<evidence type="ECO:0000256" key="5">
    <source>
        <dbReference type="ARBA" id="ARBA00022825"/>
    </source>
</evidence>
<dbReference type="PANTHER" id="PTHR15462:SF8">
    <property type="entry name" value="SERINE PROTEASE"/>
    <property type="match status" value="1"/>
</dbReference>
<feature type="domain" description="Peptidase S1" evidence="8">
    <location>
        <begin position="131"/>
        <end position="359"/>
    </location>
</feature>
<dbReference type="STRING" id="1912961.BU204_02795"/>
<dbReference type="GO" id="GO:0004252">
    <property type="term" value="F:serine-type endopeptidase activity"/>
    <property type="evidence" value="ECO:0007669"/>
    <property type="project" value="InterPro"/>
</dbReference>
<feature type="chain" id="PRO_5011823421" description="Serine protease" evidence="6">
    <location>
        <begin position="24"/>
        <end position="367"/>
    </location>
</feature>
<feature type="signal peptide" evidence="6">
    <location>
        <begin position="1"/>
        <end position="23"/>
    </location>
</feature>
<dbReference type="Pfam" id="PF00089">
    <property type="entry name" value="Trypsin"/>
    <property type="match status" value="1"/>
</dbReference>
<dbReference type="AlphaFoldDB" id="A0A1Q8CY66"/>
<dbReference type="InterPro" id="IPR043504">
    <property type="entry name" value="Peptidase_S1_PA_chymotrypsin"/>
</dbReference>
<proteinExistence type="inferred from homology"/>
<protein>
    <recommendedName>
        <fullName evidence="6">Serine protease</fullName>
        <ecNumber evidence="6">3.4.21.-</ecNumber>
    </recommendedName>
</protein>